<organism evidence="3 4">
    <name type="scientific">Ridgeia piscesae</name>
    <name type="common">Tubeworm</name>
    <dbReference type="NCBI Taxonomy" id="27915"/>
    <lineage>
        <taxon>Eukaryota</taxon>
        <taxon>Metazoa</taxon>
        <taxon>Spiralia</taxon>
        <taxon>Lophotrochozoa</taxon>
        <taxon>Annelida</taxon>
        <taxon>Polychaeta</taxon>
        <taxon>Sedentaria</taxon>
        <taxon>Canalipalpata</taxon>
        <taxon>Sabellida</taxon>
        <taxon>Siboglinidae</taxon>
        <taxon>Ridgeia</taxon>
    </lineage>
</organism>
<keyword evidence="4" id="KW-1185">Reference proteome</keyword>
<dbReference type="GO" id="GO:0003924">
    <property type="term" value="F:GTPase activity"/>
    <property type="evidence" value="ECO:0007669"/>
    <property type="project" value="InterPro"/>
</dbReference>
<dbReference type="SUPFAM" id="SSF52540">
    <property type="entry name" value="P-loop containing nucleoside triphosphate hydrolases"/>
    <property type="match status" value="1"/>
</dbReference>
<dbReference type="EMBL" id="JAODUO010000118">
    <property type="protein sequence ID" value="KAK2188936.1"/>
    <property type="molecule type" value="Genomic_DNA"/>
</dbReference>
<evidence type="ECO:0000313" key="3">
    <source>
        <dbReference type="EMBL" id="KAK2188936.1"/>
    </source>
</evidence>
<gene>
    <name evidence="3" type="ORF">NP493_119g04000</name>
</gene>
<dbReference type="PANTHER" id="PTHR45775:SF6">
    <property type="entry name" value="RAD, GEM_KIR FAMILY MEMBER 2, ISOFORM C"/>
    <property type="match status" value="1"/>
</dbReference>
<dbReference type="Pfam" id="PF00071">
    <property type="entry name" value="Ras"/>
    <property type="match status" value="1"/>
</dbReference>
<accession>A0AAD9P6H4</accession>
<protein>
    <submittedName>
        <fullName evidence="3">Uncharacterized protein</fullName>
    </submittedName>
</protein>
<comment type="caution">
    <text evidence="3">The sequence shown here is derived from an EMBL/GenBank/DDBJ whole genome shotgun (WGS) entry which is preliminary data.</text>
</comment>
<dbReference type="GO" id="GO:0005525">
    <property type="term" value="F:GTP binding"/>
    <property type="evidence" value="ECO:0007669"/>
    <property type="project" value="InterPro"/>
</dbReference>
<evidence type="ECO:0000256" key="1">
    <source>
        <dbReference type="ARBA" id="ARBA00008846"/>
    </source>
</evidence>
<name>A0AAD9P6H4_RIDPI</name>
<dbReference type="PROSITE" id="PS51421">
    <property type="entry name" value="RAS"/>
    <property type="match status" value="1"/>
</dbReference>
<dbReference type="PANTHER" id="PTHR45775">
    <property type="entry name" value="RAD, GEM/KIR FAMILY MEMBER 2, ISOFORM C"/>
    <property type="match status" value="1"/>
</dbReference>
<evidence type="ECO:0000256" key="2">
    <source>
        <dbReference type="ARBA" id="ARBA00022553"/>
    </source>
</evidence>
<dbReference type="AlphaFoldDB" id="A0AAD9P6H4"/>
<evidence type="ECO:0000313" key="4">
    <source>
        <dbReference type="Proteomes" id="UP001209878"/>
    </source>
</evidence>
<dbReference type="InterPro" id="IPR027417">
    <property type="entry name" value="P-loop_NTPase"/>
</dbReference>
<dbReference type="InterPro" id="IPR001806">
    <property type="entry name" value="Small_GTPase"/>
</dbReference>
<dbReference type="Gene3D" id="3.40.50.300">
    <property type="entry name" value="P-loop containing nucleotide triphosphate hydrolases"/>
    <property type="match status" value="1"/>
</dbReference>
<comment type="similarity">
    <text evidence="1">Belongs to the small GTPase superfamily. RGK family.</text>
</comment>
<dbReference type="GO" id="GO:0005246">
    <property type="term" value="F:calcium channel regulator activity"/>
    <property type="evidence" value="ECO:0007669"/>
    <property type="project" value="TreeGrafter"/>
</dbReference>
<dbReference type="InterPro" id="IPR051641">
    <property type="entry name" value="RGK_GTP-binding_reg"/>
</dbReference>
<reference evidence="3" key="1">
    <citation type="journal article" date="2023" name="Mol. Biol. Evol.">
        <title>Third-Generation Sequencing Reveals the Adaptive Role of the Epigenome in Three Deep-Sea Polychaetes.</title>
        <authorList>
            <person name="Perez M."/>
            <person name="Aroh O."/>
            <person name="Sun Y."/>
            <person name="Lan Y."/>
            <person name="Juniper S.K."/>
            <person name="Young C.R."/>
            <person name="Angers B."/>
            <person name="Qian P.Y."/>
        </authorList>
    </citation>
    <scope>NUCLEOTIDE SEQUENCE</scope>
    <source>
        <strain evidence="3">R07B-5</strain>
    </source>
</reference>
<keyword evidence="2" id="KW-0597">Phosphoprotein</keyword>
<proteinExistence type="inferred from homology"/>
<dbReference type="Proteomes" id="UP001209878">
    <property type="component" value="Unassembled WGS sequence"/>
</dbReference>
<dbReference type="SMART" id="SM00173">
    <property type="entry name" value="RAS"/>
    <property type="match status" value="1"/>
</dbReference>
<dbReference type="GO" id="GO:0005886">
    <property type="term" value="C:plasma membrane"/>
    <property type="evidence" value="ECO:0007669"/>
    <property type="project" value="TreeGrafter"/>
</dbReference>
<sequence>MFPQEDSISTEADVYLVVYSVTDSASFAYAGELLPRLRRRDGRRQAVFIVASKQDLVRGRVICEDDGKALARDFDGKYIEISAMLAHKVDDVLVALSREICRSRKRHRHLHDTGCIPQGAFGSLRKFFRRESPHSKSEDSVL</sequence>